<evidence type="ECO:0000256" key="5">
    <source>
        <dbReference type="ARBA" id="ARBA00023136"/>
    </source>
</evidence>
<gene>
    <name evidence="8" type="ORF">CCAM_LOCUS32404</name>
</gene>
<evidence type="ECO:0000256" key="4">
    <source>
        <dbReference type="ARBA" id="ARBA00022989"/>
    </source>
</evidence>
<dbReference type="Proteomes" id="UP000595140">
    <property type="component" value="Unassembled WGS sequence"/>
</dbReference>
<proteinExistence type="predicted"/>
<dbReference type="PANTHER" id="PTHR46084:SF14">
    <property type="entry name" value="PROTEIN KINASE DOMAIN-CONTAINING PROTEIN"/>
    <property type="match status" value="1"/>
</dbReference>
<organism evidence="8 9">
    <name type="scientific">Cuscuta campestris</name>
    <dbReference type="NCBI Taxonomy" id="132261"/>
    <lineage>
        <taxon>Eukaryota</taxon>
        <taxon>Viridiplantae</taxon>
        <taxon>Streptophyta</taxon>
        <taxon>Embryophyta</taxon>
        <taxon>Tracheophyta</taxon>
        <taxon>Spermatophyta</taxon>
        <taxon>Magnoliopsida</taxon>
        <taxon>eudicotyledons</taxon>
        <taxon>Gunneridae</taxon>
        <taxon>Pentapetalae</taxon>
        <taxon>asterids</taxon>
        <taxon>lamiids</taxon>
        <taxon>Solanales</taxon>
        <taxon>Convolvulaceae</taxon>
        <taxon>Cuscuteae</taxon>
        <taxon>Cuscuta</taxon>
        <taxon>Cuscuta subgen. Grammica</taxon>
        <taxon>Cuscuta sect. Cleistogrammica</taxon>
    </lineage>
</organism>
<keyword evidence="2" id="KW-0812">Transmembrane</keyword>
<name>A0A484MRH6_9ASTE</name>
<keyword evidence="5" id="KW-0472">Membrane</keyword>
<dbReference type="PROSITE" id="PS50011">
    <property type="entry name" value="PROTEIN_KINASE_DOM"/>
    <property type="match status" value="1"/>
</dbReference>
<dbReference type="EMBL" id="OOIL02004148">
    <property type="protein sequence ID" value="VFQ90628.1"/>
    <property type="molecule type" value="Genomic_DNA"/>
</dbReference>
<evidence type="ECO:0000256" key="6">
    <source>
        <dbReference type="ARBA" id="ARBA00037847"/>
    </source>
</evidence>
<dbReference type="Gene3D" id="1.10.510.10">
    <property type="entry name" value="Transferase(Phosphotransferase) domain 1"/>
    <property type="match status" value="2"/>
</dbReference>
<evidence type="ECO:0000259" key="7">
    <source>
        <dbReference type="PROSITE" id="PS50011"/>
    </source>
</evidence>
<dbReference type="GO" id="GO:0004672">
    <property type="term" value="F:protein kinase activity"/>
    <property type="evidence" value="ECO:0007669"/>
    <property type="project" value="InterPro"/>
</dbReference>
<sequence>MMVFEYAPNGTLFEHLHIREAEHLDWATRMRIMMGMAYCVEHLHQLTPPPHFLKTLSSSSVHLSEDYAAKISDFIFWHGDTNESSNGPSNVYSFGVILFEMVTGRLPYADNASALEDWASSYLRGGGWPLSLREMVDPALTSFREDQMEGIRDVIQLCVDPRPERRPSMGEVCGRLREISGIGPNGASPKVSPLWWAELEIISTDEAP</sequence>
<evidence type="ECO:0000256" key="3">
    <source>
        <dbReference type="ARBA" id="ARBA00022729"/>
    </source>
</evidence>
<dbReference type="InterPro" id="IPR000719">
    <property type="entry name" value="Prot_kinase_dom"/>
</dbReference>
<dbReference type="OrthoDB" id="291737at2759"/>
<feature type="domain" description="Protein kinase" evidence="7">
    <location>
        <begin position="1"/>
        <end position="191"/>
    </location>
</feature>
<dbReference type="GO" id="GO:0012505">
    <property type="term" value="C:endomembrane system"/>
    <property type="evidence" value="ECO:0007669"/>
    <property type="project" value="UniProtKB-SubCell"/>
</dbReference>
<evidence type="ECO:0000313" key="8">
    <source>
        <dbReference type="EMBL" id="VFQ90628.1"/>
    </source>
</evidence>
<evidence type="ECO:0000313" key="9">
    <source>
        <dbReference type="Proteomes" id="UP000595140"/>
    </source>
</evidence>
<keyword evidence="4" id="KW-1133">Transmembrane helix</keyword>
<dbReference type="AlphaFoldDB" id="A0A484MRH6"/>
<evidence type="ECO:0000256" key="1">
    <source>
        <dbReference type="ARBA" id="ARBA00004479"/>
    </source>
</evidence>
<dbReference type="InterPro" id="IPR011009">
    <property type="entry name" value="Kinase-like_dom_sf"/>
</dbReference>
<dbReference type="GO" id="GO:0005524">
    <property type="term" value="F:ATP binding"/>
    <property type="evidence" value="ECO:0007669"/>
    <property type="project" value="InterPro"/>
</dbReference>
<evidence type="ECO:0000256" key="2">
    <source>
        <dbReference type="ARBA" id="ARBA00022692"/>
    </source>
</evidence>
<comment type="subcellular location">
    <subcellularLocation>
        <location evidence="6">Endomembrane system</location>
        <topology evidence="6">Single-pass membrane protein</topology>
    </subcellularLocation>
    <subcellularLocation>
        <location evidence="1">Membrane</location>
        <topology evidence="1">Single-pass type I membrane protein</topology>
    </subcellularLocation>
</comment>
<protein>
    <recommendedName>
        <fullName evidence="7">Protein kinase domain-containing protein</fullName>
    </recommendedName>
</protein>
<accession>A0A484MRH6</accession>
<keyword evidence="9" id="KW-1185">Reference proteome</keyword>
<reference evidence="8 9" key="1">
    <citation type="submission" date="2018-04" db="EMBL/GenBank/DDBJ databases">
        <authorList>
            <person name="Vogel A."/>
        </authorList>
    </citation>
    <scope>NUCLEOTIDE SEQUENCE [LARGE SCALE GENOMIC DNA]</scope>
</reference>
<dbReference type="SUPFAM" id="SSF56112">
    <property type="entry name" value="Protein kinase-like (PK-like)"/>
    <property type="match status" value="1"/>
</dbReference>
<keyword evidence="3" id="KW-0732">Signal</keyword>
<dbReference type="PANTHER" id="PTHR46084">
    <property type="entry name" value="PROTEIN MALE DISCOVERER 2"/>
    <property type="match status" value="1"/>
</dbReference>